<name>A0A2S4M107_9HYPH</name>
<organism evidence="1 2">
    <name type="scientific">Bosea psychrotolerans</name>
    <dbReference type="NCBI Taxonomy" id="1871628"/>
    <lineage>
        <taxon>Bacteria</taxon>
        <taxon>Pseudomonadati</taxon>
        <taxon>Pseudomonadota</taxon>
        <taxon>Alphaproteobacteria</taxon>
        <taxon>Hyphomicrobiales</taxon>
        <taxon>Boseaceae</taxon>
        <taxon>Bosea</taxon>
    </lineage>
</organism>
<comment type="caution">
    <text evidence="1">The sequence shown here is derived from an EMBL/GenBank/DDBJ whole genome shotgun (WGS) entry which is preliminary data.</text>
</comment>
<evidence type="ECO:0000313" key="2">
    <source>
        <dbReference type="Proteomes" id="UP000236919"/>
    </source>
</evidence>
<gene>
    <name evidence="1" type="ORF">CYD53_115141</name>
</gene>
<proteinExistence type="predicted"/>
<reference evidence="1 2" key="1">
    <citation type="submission" date="2018-01" db="EMBL/GenBank/DDBJ databases">
        <title>Genomic Encyclopedia of Type Strains, Phase III (KMG-III): the genomes of soil and plant-associated and newly described type strains.</title>
        <authorList>
            <person name="Whitman W."/>
        </authorList>
    </citation>
    <scope>NUCLEOTIDE SEQUENCE [LARGE SCALE GENOMIC DNA]</scope>
    <source>
        <strain evidence="1 2">1131</strain>
    </source>
</reference>
<sequence>MTRDAMTAKLSFPIKFLLLASLLGAPGWKAWAEVPASGPAQLNAAFSAMDALTRQRRANGSLPRWSDPADAKVLGALWNAPVILGRPPYTSNDIPLLLGILEKETQVLKAYALFSADPAQQPDTARNAMLFQDEITRAHVFLIKVIAAAMPAVADFITRLKPDEMNDARRQGLRMMRLGFLEIVNSATLALRSPGLTPQNQHALANGLAENAVALAKGTTRGDRLALVATVQSALPTLSPAVQAPLKAVVTALSVNSCEGLCGLE</sequence>
<accession>A0A2S4M107</accession>
<protein>
    <submittedName>
        <fullName evidence="1">Uncharacterized protein</fullName>
    </submittedName>
</protein>
<evidence type="ECO:0000313" key="1">
    <source>
        <dbReference type="EMBL" id="POR48393.1"/>
    </source>
</evidence>
<keyword evidence="2" id="KW-1185">Reference proteome</keyword>
<dbReference type="Proteomes" id="UP000236919">
    <property type="component" value="Unassembled WGS sequence"/>
</dbReference>
<dbReference type="EMBL" id="PQFZ01000015">
    <property type="protein sequence ID" value="POR48393.1"/>
    <property type="molecule type" value="Genomic_DNA"/>
</dbReference>
<dbReference type="AlphaFoldDB" id="A0A2S4M107"/>